<dbReference type="InterPro" id="IPR006558">
    <property type="entry name" value="LamG-like"/>
</dbReference>
<feature type="compositionally biased region" description="Polar residues" evidence="4">
    <location>
        <begin position="3181"/>
        <end position="3193"/>
    </location>
</feature>
<feature type="domain" description="Laminin G" evidence="5">
    <location>
        <begin position="1016"/>
        <end position="1196"/>
    </location>
</feature>
<dbReference type="Gene3D" id="2.60.120.200">
    <property type="match status" value="3"/>
</dbReference>
<feature type="compositionally biased region" description="Polar residues" evidence="4">
    <location>
        <begin position="3320"/>
        <end position="3330"/>
    </location>
</feature>
<protein>
    <submittedName>
        <fullName evidence="6">DNRLRE domain-containing protein</fullName>
    </submittedName>
</protein>
<feature type="compositionally biased region" description="Basic and acidic residues" evidence="4">
    <location>
        <begin position="85"/>
        <end position="97"/>
    </location>
</feature>
<keyword evidence="7" id="KW-1185">Reference proteome</keyword>
<keyword evidence="3" id="KW-1015">Disulfide bond</keyword>
<reference evidence="6 7" key="1">
    <citation type="submission" date="2023-04" db="EMBL/GenBank/DDBJ databases">
        <title>Streptomyces chengmaiensis sp. nov. isolated from the stem of mangrove plant in Hainan.</title>
        <authorList>
            <person name="Huang X."/>
            <person name="Zhou S."/>
            <person name="Chu X."/>
            <person name="Xie Y."/>
            <person name="Lin Y."/>
        </authorList>
    </citation>
    <scope>NUCLEOTIDE SEQUENCE [LARGE SCALE GENOMIC DNA]</scope>
    <source>
        <strain evidence="6 7">HNM0663</strain>
    </source>
</reference>
<dbReference type="PANTHER" id="PTHR32305">
    <property type="match status" value="1"/>
</dbReference>
<dbReference type="Gene3D" id="2.60.40.10">
    <property type="entry name" value="Immunoglobulins"/>
    <property type="match status" value="1"/>
</dbReference>
<keyword evidence="1" id="KW-0732">Signal</keyword>
<evidence type="ECO:0000259" key="5">
    <source>
        <dbReference type="PROSITE" id="PS50025"/>
    </source>
</evidence>
<feature type="compositionally biased region" description="Low complexity" evidence="4">
    <location>
        <begin position="3227"/>
        <end position="3243"/>
    </location>
</feature>
<feature type="region of interest" description="Disordered" evidence="4">
    <location>
        <begin position="3315"/>
        <end position="3334"/>
    </location>
</feature>
<dbReference type="PANTHER" id="PTHR32305:SF17">
    <property type="entry name" value="TRNA NUCLEASE WAPA"/>
    <property type="match status" value="1"/>
</dbReference>
<dbReference type="Pfam" id="PF25023">
    <property type="entry name" value="TEN_YD-shell"/>
    <property type="match status" value="2"/>
</dbReference>
<comment type="caution">
    <text evidence="6">The sequence shown here is derived from an EMBL/GenBank/DDBJ whole genome shotgun (WGS) entry which is preliminary data.</text>
</comment>
<dbReference type="Pfam" id="PF05593">
    <property type="entry name" value="RHS_repeat"/>
    <property type="match status" value="4"/>
</dbReference>
<evidence type="ECO:0000256" key="2">
    <source>
        <dbReference type="ARBA" id="ARBA00022737"/>
    </source>
</evidence>
<feature type="domain" description="Laminin G" evidence="5">
    <location>
        <begin position="1554"/>
        <end position="1738"/>
    </location>
</feature>
<dbReference type="InterPro" id="IPR045351">
    <property type="entry name" value="DUF6531"/>
</dbReference>
<dbReference type="InterPro" id="IPR013783">
    <property type="entry name" value="Ig-like_fold"/>
</dbReference>
<accession>A0ABT6HGR4</accession>
<feature type="compositionally biased region" description="Gly residues" evidence="4">
    <location>
        <begin position="3209"/>
        <end position="3226"/>
    </location>
</feature>
<dbReference type="InterPro" id="IPR056823">
    <property type="entry name" value="TEN-like_YD-shell"/>
</dbReference>
<evidence type="ECO:0000313" key="7">
    <source>
        <dbReference type="Proteomes" id="UP001223144"/>
    </source>
</evidence>
<keyword evidence="2" id="KW-0677">Repeat</keyword>
<dbReference type="EMBL" id="JARWBG010000001">
    <property type="protein sequence ID" value="MDH2387249.1"/>
    <property type="molecule type" value="Genomic_DNA"/>
</dbReference>
<dbReference type="NCBIfam" id="TIGR01643">
    <property type="entry name" value="YD_repeat_2x"/>
    <property type="match status" value="8"/>
</dbReference>
<dbReference type="SUPFAM" id="SSF49899">
    <property type="entry name" value="Concanavalin A-like lectins/glucanases"/>
    <property type="match status" value="3"/>
</dbReference>
<gene>
    <name evidence="6" type="ORF">QCN29_00300</name>
</gene>
<dbReference type="InterPro" id="IPR022385">
    <property type="entry name" value="Rhs_assc_core"/>
</dbReference>
<evidence type="ECO:0000256" key="4">
    <source>
        <dbReference type="SAM" id="MobiDB-lite"/>
    </source>
</evidence>
<dbReference type="InterPro" id="IPR006530">
    <property type="entry name" value="YD"/>
</dbReference>
<feature type="region of interest" description="Disordered" evidence="4">
    <location>
        <begin position="1"/>
        <end position="100"/>
    </location>
</feature>
<name>A0ABT6HGR4_9ACTN</name>
<dbReference type="InterPro" id="IPR044929">
    <property type="entry name" value="DNA/RNA_non-sp_Endonuclease_sf"/>
</dbReference>
<feature type="compositionally biased region" description="Gly residues" evidence="4">
    <location>
        <begin position="3130"/>
        <end position="3143"/>
    </location>
</feature>
<dbReference type="InterPro" id="IPR001791">
    <property type="entry name" value="Laminin_G"/>
</dbReference>
<dbReference type="RefSeq" id="WP_279925386.1">
    <property type="nucleotide sequence ID" value="NZ_JARWBG010000001.1"/>
</dbReference>
<dbReference type="InterPro" id="IPR031325">
    <property type="entry name" value="RHS_repeat"/>
</dbReference>
<sequence length="3533" mass="377515">MDAPAQRWGSAEGRGHKASGEATRAAAEGGRKGALTAPGQLAAEQPAPSPDLDGSATKLPDVQHVEQTQAPATPEPRGFEPGSSEELKDARKEREQTFRNSDGTYTTRFYTEAVNFLDGKGSWQPIDTVLIRAEPEGPRTMTGPGETWETRSTQTAISFADTADADPIVRLGLGDGAALGYSVTGAHPSPGQADGSVMTYAGIREDADLEFVAGNESVKETIVLKSKDAPREWRFPLELTGLTASIGDQGGVLFTDADGKHRAWTPPGWMEDSNLAENANQGEISSGVTYSLAHEGSRQVLVVKLDEQWLASPDRVFPVRVDPSVKSFDSTSGTYVQHPYNVNFSTDTILKVGTYDRGSHKAASFLRFNGVESTLKNAWVLNASLALYNTWSYSCNARPVTVHAVTSNWSESTATKYPGPATGPSLTSKSFAHGWRPSGSSSWACAPKWENLGLGSAGRALVDDWTHGRKKNYGLAVKASTTDSYGWKQFGSDDYPNGKPSLDVTWTKYGATYKLGAFTTPMTATTEGEQTVTVTNRGQQTWPKGGNYKLRYNLYDASGKEIKDSAKIRWTLMPSDVSPGESVTLSAKIAPLAPATYILEWTMDDYGVSRFTSAGVPGAAIKFSAVNVPPKLTKASPGSGVVVDSLTPTLWAQGQDVDHYPGGALQYTFEVCEVSGNDMRKNCRTGNRSPAQQWAVPDGWLSWGKTYAWYAYVYDGKSTSVRPGPTQFTTEVPQPPVTGHLGGDGDREFSARAGNYATAATDAAIPTVGPELSVTRTYNSLDPRRDNAFGLGWTSAYDQRLDASAGGKTLLITLGDGSRMRFGRNPDGSYAAPSGGTMTLTHPSSGPDRWTLRQRSGTTYEFGDDGRLEAVIDSAGRTQRLFYSADGQRQLQRVTDGLSGRSLTFTWSGGHITSVTTSAVGPNAPGLTWRYSYVGDWLTQVCPPSSDTACTTYTYENGSLYRSMVLDESPVSYWRMGEEHGSVGVSHSPSRTGLNEASYQDVQLGRPGALAGTSDKAAGFNGTDSYAELPDDTLRTSTFLSVELWFKTTEPGVLMGFQGGPLEDGRPVYWSPIAIGDDGRLRGQFEITGRSITPITSSAPVTDGEWHHLVLAGAGTTQTMYLDGSPIGTLTGPIDHHIKVNTYIGAGWSSPGWDGKPLGVRHFSGLIDEVAVYHHPLDADAVAAHYAGRAATGRMTKATLPSGRVHAQVSYDEASGRVLSTTDENDGVWNISAPSYSSASGSYEQRILQTGPTGYWRLGERSGSQAFSPLREELSGNYDGVRLGSAGIFADGDDTSATFTGKSVLKVPAEAVGEGDEMSVEMWFKTTEPGVLATMQNAEFGETPTAWQPMLLIDSEGKLRGRFTHEATSLMSQQPVTDGEWHHVILAGNEAAQALTLDGALQGFTRTGVGTGRQPHVYIGGGYASPDWDGQPVGGYRNFKGQIDEAAFYKKSLTRFLRSGAGWVISPLDAAHRTTTAQLHYQARRALVSGTGDQYQGAVVGDAPTAYWRLDDSSSTLSSEVGGRDADANFHADGSDLLSYSKPRETGIFGPGDDRSVRLGRGGHIQLPGSVLSGTTDISVEMWFRTRDHSGVLMSFQNAPIGEKPTSWRPVLNIDGSGKLRGEFYLSGVSGATPITSAQPVTDGRWHHVVLSGTNTTQSLYLDGVKVGSLSGTISEQSHPYAYIGGGYGSSGWMGLPEDTYHFRGHVDEVALYRKALTDEKVAAHYRAQTDSADSGLVTTVQVTNPLGHVSSTSYDAVRGQRMVSRTDETGAVTSYAYDTGGFLHTVTDPNGHSVITGHDERGNVVATTTCRDADSCWTSFSSYFVNDKDPLDPRSDRLLTYRDQRSRDYRDDAYRVAYTYNGEGLPTSTVRPDGSTAVTTYTTGAEPAVGGGMMPAGLVSSEKTPETAATRYAYFANGDLAEITSPSGLVTRFTYDGLGRTTSETQVSDAFPAGVTTTYAYDSMSRITAEAGAEIRNEITGQAHTAKIARSFDADGNLLTETTEDTSGGDADRMNAYHYNAVGLNDSVTDADGKTASAAYDKLGRLAKETDAAGNVFTHAYTPRGQHYQTVLKDWSGDPSGENRDLVLIANAYDPAGRLASTTDAMGATTAFTYFDDGLPATTTARHVTQVDGTAHDIVLESNAYDPAGNLVKQVTGGGRTTVTHAVDALGRTTRTVLDPDGLDRITTYAYDRDDRITRQTQSIDSDRQLISDSEFDPAGNLKKQTITDGTSTHTTTHTYDDRGLLLTTISPRGTVAGADAAAHTTVNRYDALGRLVEQIAPRIQVDEKGSETQTFTPRTLTGYNTFGEIVAIKDANGAVTRLENDRLGRTVAVTLPDYTPPGGAKISAVARTTYDALGRVTATADPLGRTTRYSYDQLGNLTSKTDPLAETEGLKQTSPSLLDGTVTDFNGAGVSAYTWTPTGLQLSATTPTGARTEATYDELGRQLTATTVERFPSPQDLVSRYTWDDADNQIAVTTPAGRTSSATYNAAGEELTITDTAGGVTTFVYDGLGRETETVDPTQRKVKATYDALDNATEIAHFGTGGTAVRTIRATFDAEGNQLSETLPTGGRTDLTYDALGRLTKRVEKLSDSDAITMTFGYDAMGNRTRMTDGRGKTTYYTFNSWGLPESTVEPATKQHWREDVRTWTTVYDAAGQPVTELLPGNVKRERTFDGLGRLTRETGSGTLVATRPRSLTYDLDGRLTGVGTDVISRNSYTYNDRGLLLSAQGPSGESQYTYDADGNMTSRKNAAGSASFGYDAGGQLDQVNDPVTGTQIRLDYDAAGRPTLQQYARPSGEGQYTVNAERTFGYDSLGRLASDKVQQTGAGGTDVAGTAYEYDLADLLVKKTTTGTAGAAEHRYGYDLVGRLTSWTSGGTTVPYEWDKASNVIRKGEVNGSYDSRNRLETWGEDSFIYSARGTEKVITEGDGDTRRINSDAFERTVDNGTSSFTYDSLDRVLTHNGTAFTYDGGSNNLVTDADTVYSRWPGGSLLASAAASSGSEGASLAVTDMHTDLVASLTPDGTQVSASRAYDPFGTVMAKDGANPAVGYQSGWTDSSTGEVNMAARWYQPGIGGFTSRDTWLLDPSPSAQANRYTYANAEPLIGTDPTGHFRPCACGGSSVLLRSGGFRGGGGGTRGLGGKTTRTTKSKGSRTKSAYRDPRSDLCNSSRCGAGRTRPNRTTQQPKSTRCTYNCKPKGSGRSTVNRGPGGGNGYAGGRGSGSGSRGSSSYTRKGTSTSPQRPTRPRRPTPPQNPNRGKNPVPAPTRTIPKPDWNPRTAGLPPTAALQMVIGAAEMQELAEIITSFAPEAMEALGASPANGNGSGTSRQGDCRRGGTGWVDHGSVDAAHGNRATGVEACLDSAYLASHQGTSTDPQKIAPPGYQWARRYAGYLGNRPPSQWVNACHLLAAQLSGDGLQPENISTCARSANANRVSAMDPGLPQNMYTVEAKVKRAIDAQEVVHYKVIPVYAGGRTVPVAYEMSARGVSPNGEPGIILDEVIPNFMYSAKFADYRNIGLVSRNGAPVPVGATP</sequence>
<dbReference type="InterPro" id="IPR050708">
    <property type="entry name" value="T6SS_VgrG/RHS"/>
</dbReference>
<organism evidence="6 7">
    <name type="scientific">Streptomyces chengmaiensis</name>
    <dbReference type="NCBI Taxonomy" id="3040919"/>
    <lineage>
        <taxon>Bacteria</taxon>
        <taxon>Bacillati</taxon>
        <taxon>Actinomycetota</taxon>
        <taxon>Actinomycetes</taxon>
        <taxon>Kitasatosporales</taxon>
        <taxon>Streptomycetaceae</taxon>
        <taxon>Streptomyces</taxon>
    </lineage>
</organism>
<dbReference type="Proteomes" id="UP001223144">
    <property type="component" value="Unassembled WGS sequence"/>
</dbReference>
<feature type="region of interest" description="Disordered" evidence="4">
    <location>
        <begin position="3130"/>
        <end position="3281"/>
    </location>
</feature>
<proteinExistence type="predicted"/>
<dbReference type="SMART" id="SM00282">
    <property type="entry name" value="LamG"/>
    <property type="match status" value="3"/>
</dbReference>
<evidence type="ECO:0000256" key="3">
    <source>
        <dbReference type="ARBA" id="ARBA00023157"/>
    </source>
</evidence>
<dbReference type="PROSITE" id="PS50025">
    <property type="entry name" value="LAM_G_DOMAIN"/>
    <property type="match status" value="2"/>
</dbReference>
<dbReference type="InterPro" id="IPR013320">
    <property type="entry name" value="ConA-like_dom_sf"/>
</dbReference>
<dbReference type="Pfam" id="PF13385">
    <property type="entry name" value="Laminin_G_3"/>
    <property type="match status" value="3"/>
</dbReference>
<dbReference type="NCBIfam" id="NF033679">
    <property type="entry name" value="DNRLRE_dom"/>
    <property type="match status" value="1"/>
</dbReference>
<dbReference type="CDD" id="cd00110">
    <property type="entry name" value="LamG"/>
    <property type="match status" value="3"/>
</dbReference>
<dbReference type="NCBIfam" id="TIGR03696">
    <property type="entry name" value="Rhs_assc_core"/>
    <property type="match status" value="1"/>
</dbReference>
<evidence type="ECO:0000313" key="6">
    <source>
        <dbReference type="EMBL" id="MDH2387249.1"/>
    </source>
</evidence>
<dbReference type="Gene3D" id="3.40.570.10">
    <property type="entry name" value="Extracellular Endonuclease, subunit A"/>
    <property type="match status" value="1"/>
</dbReference>
<dbReference type="SMART" id="SM00560">
    <property type="entry name" value="LamGL"/>
    <property type="match status" value="1"/>
</dbReference>
<evidence type="ECO:0000256" key="1">
    <source>
        <dbReference type="ARBA" id="ARBA00022729"/>
    </source>
</evidence>
<dbReference type="Gene3D" id="2.180.10.10">
    <property type="entry name" value="RHS repeat-associated core"/>
    <property type="match status" value="4"/>
</dbReference>
<dbReference type="Pfam" id="PF20148">
    <property type="entry name" value="DUF6531"/>
    <property type="match status" value="1"/>
</dbReference>